<dbReference type="EMBL" id="MHMR01000015">
    <property type="protein sequence ID" value="OGZ30764.1"/>
    <property type="molecule type" value="Genomic_DNA"/>
</dbReference>
<reference evidence="1 2" key="1">
    <citation type="journal article" date="2016" name="Nat. Commun.">
        <title>Thousands of microbial genomes shed light on interconnected biogeochemical processes in an aquifer system.</title>
        <authorList>
            <person name="Anantharaman K."/>
            <person name="Brown C.T."/>
            <person name="Hug L.A."/>
            <person name="Sharon I."/>
            <person name="Castelle C.J."/>
            <person name="Probst A.J."/>
            <person name="Thomas B.C."/>
            <person name="Singh A."/>
            <person name="Wilkins M.J."/>
            <person name="Karaoz U."/>
            <person name="Brodie E.L."/>
            <person name="Williams K.H."/>
            <person name="Hubbard S.S."/>
            <person name="Banfield J.F."/>
        </authorList>
    </citation>
    <scope>NUCLEOTIDE SEQUENCE [LARGE SCALE GENOMIC DNA]</scope>
</reference>
<protein>
    <recommendedName>
        <fullName evidence="3">Helix-turn-helix domain-containing protein</fullName>
    </recommendedName>
</protein>
<proteinExistence type="predicted"/>
<evidence type="ECO:0008006" key="3">
    <source>
        <dbReference type="Google" id="ProtNLM"/>
    </source>
</evidence>
<dbReference type="STRING" id="1801725.A3J00_03910"/>
<name>A0A1G2EY70_9BACT</name>
<evidence type="ECO:0000313" key="2">
    <source>
        <dbReference type="Proteomes" id="UP000178428"/>
    </source>
</evidence>
<dbReference type="AlphaFoldDB" id="A0A1G2EY70"/>
<accession>A0A1G2EY70</accession>
<sequence length="133" mass="15392">MANYNLRLIKTRRSYNITEMASLLGVDRKTCQRWIKTEGLKVIEKGVNPLLVIGADLRGFLKAKRERRRFVLGESEFFCMKCHKSVETKTGSEKIVKTGKRIGRSDLEQLKRTGLCKVCNTKVNRFLRGERQN</sequence>
<dbReference type="Proteomes" id="UP000178428">
    <property type="component" value="Unassembled WGS sequence"/>
</dbReference>
<gene>
    <name evidence="1" type="ORF">A3J00_03910</name>
</gene>
<comment type="caution">
    <text evidence="1">The sequence shown here is derived from an EMBL/GenBank/DDBJ whole genome shotgun (WGS) entry which is preliminary data.</text>
</comment>
<organism evidence="1 2">
    <name type="scientific">Candidatus Niyogibacteria bacterium RIFCSPLOWO2_02_FULL_45_13</name>
    <dbReference type="NCBI Taxonomy" id="1801725"/>
    <lineage>
        <taxon>Bacteria</taxon>
        <taxon>Candidatus Niyogiibacteriota</taxon>
    </lineage>
</organism>
<evidence type="ECO:0000313" key="1">
    <source>
        <dbReference type="EMBL" id="OGZ30764.1"/>
    </source>
</evidence>